<dbReference type="AlphaFoldDB" id="A0A5M3XZV1"/>
<dbReference type="RefSeq" id="WP_170322021.1">
    <property type="nucleotide sequence ID" value="NZ_BAAAHM010000021.1"/>
</dbReference>
<accession>A0A5M3XZV1</accession>
<feature type="domain" description="GH16" evidence="1">
    <location>
        <begin position="1"/>
        <end position="264"/>
    </location>
</feature>
<organism evidence="2 3">
    <name type="scientific">Acrocarpospora pleiomorpha</name>
    <dbReference type="NCBI Taxonomy" id="90975"/>
    <lineage>
        <taxon>Bacteria</taxon>
        <taxon>Bacillati</taxon>
        <taxon>Actinomycetota</taxon>
        <taxon>Actinomycetes</taxon>
        <taxon>Streptosporangiales</taxon>
        <taxon>Streptosporangiaceae</taxon>
        <taxon>Acrocarpospora</taxon>
    </lineage>
</organism>
<dbReference type="GO" id="GO:0005975">
    <property type="term" value="P:carbohydrate metabolic process"/>
    <property type="evidence" value="ECO:0007669"/>
    <property type="project" value="InterPro"/>
</dbReference>
<evidence type="ECO:0000313" key="2">
    <source>
        <dbReference type="EMBL" id="GES26540.1"/>
    </source>
</evidence>
<dbReference type="EMBL" id="BLAF01000090">
    <property type="protein sequence ID" value="GES26540.1"/>
    <property type="molecule type" value="Genomic_DNA"/>
</dbReference>
<evidence type="ECO:0000259" key="1">
    <source>
        <dbReference type="PROSITE" id="PS51762"/>
    </source>
</evidence>
<dbReference type="Proteomes" id="UP000377595">
    <property type="component" value="Unassembled WGS sequence"/>
</dbReference>
<dbReference type="InterPro" id="IPR013320">
    <property type="entry name" value="ConA-like_dom_sf"/>
</dbReference>
<gene>
    <name evidence="2" type="ORF">Aple_094390</name>
</gene>
<name>A0A5M3XZV1_9ACTN</name>
<reference evidence="2 3" key="1">
    <citation type="submission" date="2019-10" db="EMBL/GenBank/DDBJ databases">
        <title>Whole genome shotgun sequence of Acrocarpospora pleiomorpha NBRC 16267.</title>
        <authorList>
            <person name="Ichikawa N."/>
            <person name="Kimura A."/>
            <person name="Kitahashi Y."/>
            <person name="Komaki H."/>
            <person name="Oguchi A."/>
        </authorList>
    </citation>
    <scope>NUCLEOTIDE SEQUENCE [LARGE SCALE GENOMIC DNA]</scope>
    <source>
        <strain evidence="2 3">NBRC 16267</strain>
    </source>
</reference>
<sequence>MTGTPDPVTKDGYELEFEDIFDGDRLDETRWVPRYLPQWTAGTASLARHQIGGGLLRLRIEEDQPPWCPEVEGELRVSSLQTGVFAGPVDSGIGQHGRRPGMIVREAQANVRLYTPRYGLIEMRAKATDDPRAMVALWMIGYEDEPERSAEICVCEIFGRDVRPDAARIGMGLHPFGDPDITDDFTVESVPIDARDFHVYAAEWTPARVTFLVDGKRVRTVHQSPRYPMQLMLGIYELPRTDRERPYPREFTIDYVRGYRPTADYRIRWP</sequence>
<dbReference type="Gene3D" id="2.60.120.200">
    <property type="match status" value="1"/>
</dbReference>
<dbReference type="Pfam" id="PF00722">
    <property type="entry name" value="Glyco_hydro_16"/>
    <property type="match status" value="1"/>
</dbReference>
<dbReference type="InterPro" id="IPR000757">
    <property type="entry name" value="Beta-glucanase-like"/>
</dbReference>
<dbReference type="SUPFAM" id="SSF49899">
    <property type="entry name" value="Concanavalin A-like lectins/glucanases"/>
    <property type="match status" value="1"/>
</dbReference>
<dbReference type="CDD" id="cd00413">
    <property type="entry name" value="Glyco_hydrolase_16"/>
    <property type="match status" value="1"/>
</dbReference>
<proteinExistence type="predicted"/>
<protein>
    <recommendedName>
        <fullName evidence="1">GH16 domain-containing protein</fullName>
    </recommendedName>
</protein>
<dbReference type="PROSITE" id="PS51762">
    <property type="entry name" value="GH16_2"/>
    <property type="match status" value="1"/>
</dbReference>
<comment type="caution">
    <text evidence="2">The sequence shown here is derived from an EMBL/GenBank/DDBJ whole genome shotgun (WGS) entry which is preliminary data.</text>
</comment>
<keyword evidence="3" id="KW-1185">Reference proteome</keyword>
<dbReference type="GO" id="GO:0004553">
    <property type="term" value="F:hydrolase activity, hydrolyzing O-glycosyl compounds"/>
    <property type="evidence" value="ECO:0007669"/>
    <property type="project" value="InterPro"/>
</dbReference>
<evidence type="ECO:0000313" key="3">
    <source>
        <dbReference type="Proteomes" id="UP000377595"/>
    </source>
</evidence>